<protein>
    <recommendedName>
        <fullName evidence="3">DUF2332 domain-containing protein</fullName>
    </recommendedName>
</protein>
<comment type="caution">
    <text evidence="1">The sequence shown here is derived from an EMBL/GenBank/DDBJ whole genome shotgun (WGS) entry which is preliminary data.</text>
</comment>
<dbReference type="Proteomes" id="UP000517916">
    <property type="component" value="Unassembled WGS sequence"/>
</dbReference>
<evidence type="ECO:0008006" key="3">
    <source>
        <dbReference type="Google" id="ProtNLM"/>
    </source>
</evidence>
<keyword evidence="2" id="KW-1185">Reference proteome</keyword>
<evidence type="ECO:0000313" key="2">
    <source>
        <dbReference type="Proteomes" id="UP000517916"/>
    </source>
</evidence>
<dbReference type="EMBL" id="JACJID010000006">
    <property type="protein sequence ID" value="MBA8930026.1"/>
    <property type="molecule type" value="Genomic_DNA"/>
</dbReference>
<dbReference type="Pfam" id="PF10094">
    <property type="entry name" value="DUF2332"/>
    <property type="match status" value="1"/>
</dbReference>
<dbReference type="RefSeq" id="WP_025354607.1">
    <property type="nucleotide sequence ID" value="NZ_BAAABQ010000014.1"/>
</dbReference>
<reference evidence="1 2" key="1">
    <citation type="submission" date="2020-08" db="EMBL/GenBank/DDBJ databases">
        <title>Genomic Encyclopedia of Archaeal and Bacterial Type Strains, Phase II (KMG-II): from individual species to whole genera.</title>
        <authorList>
            <person name="Goeker M."/>
        </authorList>
    </citation>
    <scope>NUCLEOTIDE SEQUENCE [LARGE SCALE GENOMIC DNA]</scope>
    <source>
        <strain evidence="1 2">DSM 43850</strain>
    </source>
</reference>
<accession>A0ABR6BSY3</accession>
<evidence type="ECO:0000313" key="1">
    <source>
        <dbReference type="EMBL" id="MBA8930026.1"/>
    </source>
</evidence>
<name>A0ABR6BSY3_9PSEU</name>
<gene>
    <name evidence="1" type="ORF">BC739_007259</name>
</gene>
<dbReference type="InterPro" id="IPR011200">
    <property type="entry name" value="UCP012608"/>
</dbReference>
<sequence>MPDLVDLRRRLTEFAEREAAGVSPLYELLALGAAGDDEVAGLLGAARQGCATPALLLAAAHRLLQSEPFHELSGYYPSLGGACGPDQGTWPLFRSFVLDRADRMRALIATRGTASNDVRRAALLYPAVALAAKQAKAPVGLLQVGAGAGLLLLMDRFGLRYQTEQAGQLAVGPAKAPLGLHCVLGVAGDAPLPALPKKLPVAARIGLDPAPVDATDPDEFAWLEACVWADQPERLRWLGIAAGMLRKDRPDLVTGDPVEDLPAVAAKVPAELPLVVFDTDTTGQWDADRRAEYVRLLSVLSQRRQLWWVSHESYLSGLDLVLPGREDLVPRDGDPVVGTLGLVRWVQGRPQAQALARTGRHGQRLEWLPVG</sequence>
<organism evidence="1 2">
    <name type="scientific">Kutzneria viridogrisea</name>
    <dbReference type="NCBI Taxonomy" id="47990"/>
    <lineage>
        <taxon>Bacteria</taxon>
        <taxon>Bacillati</taxon>
        <taxon>Actinomycetota</taxon>
        <taxon>Actinomycetes</taxon>
        <taxon>Pseudonocardiales</taxon>
        <taxon>Pseudonocardiaceae</taxon>
        <taxon>Kutzneria</taxon>
    </lineage>
</organism>
<proteinExistence type="predicted"/>